<evidence type="ECO:0000256" key="8">
    <source>
        <dbReference type="ARBA" id="ARBA00023136"/>
    </source>
</evidence>
<feature type="transmembrane region" description="Helical" evidence="11">
    <location>
        <begin position="241"/>
        <end position="261"/>
    </location>
</feature>
<evidence type="ECO:0000256" key="7">
    <source>
        <dbReference type="ARBA" id="ARBA00022989"/>
    </source>
</evidence>
<evidence type="ECO:0000256" key="10">
    <source>
        <dbReference type="ARBA" id="ARBA00039580"/>
    </source>
</evidence>
<dbReference type="GO" id="GO:0055085">
    <property type="term" value="P:transmembrane transport"/>
    <property type="evidence" value="ECO:0007669"/>
    <property type="project" value="InterPro"/>
</dbReference>
<organism evidence="13 14">
    <name type="scientific">Salipiger thiooxidans</name>
    <dbReference type="NCBI Taxonomy" id="282683"/>
    <lineage>
        <taxon>Bacteria</taxon>
        <taxon>Pseudomonadati</taxon>
        <taxon>Pseudomonadota</taxon>
        <taxon>Alphaproteobacteria</taxon>
        <taxon>Rhodobacterales</taxon>
        <taxon>Roseobacteraceae</taxon>
        <taxon>Salipiger</taxon>
    </lineage>
</organism>
<feature type="transmembrane region" description="Helical" evidence="11">
    <location>
        <begin position="12"/>
        <end position="38"/>
    </location>
</feature>
<keyword evidence="6 11" id="KW-0812">Transmembrane</keyword>
<evidence type="ECO:0000256" key="1">
    <source>
        <dbReference type="ARBA" id="ARBA00004429"/>
    </source>
</evidence>
<gene>
    <name evidence="13" type="ORF">SAMN04488105_1447</name>
</gene>
<feature type="transmembrane region" description="Helical" evidence="11">
    <location>
        <begin position="210"/>
        <end position="229"/>
    </location>
</feature>
<comment type="subcellular location">
    <subcellularLocation>
        <location evidence="1">Cell inner membrane</location>
        <topology evidence="1">Multi-pass membrane protein</topology>
    </subcellularLocation>
    <subcellularLocation>
        <location evidence="11">Cell membrane</location>
        <topology evidence="11">Multi-pass membrane protein</topology>
    </subcellularLocation>
</comment>
<evidence type="ECO:0000256" key="9">
    <source>
        <dbReference type="ARBA" id="ARBA00037216"/>
    </source>
</evidence>
<dbReference type="PROSITE" id="PS50928">
    <property type="entry name" value="ABC_TM1"/>
    <property type="match status" value="1"/>
</dbReference>
<evidence type="ECO:0000256" key="5">
    <source>
        <dbReference type="ARBA" id="ARBA00022519"/>
    </source>
</evidence>
<dbReference type="STRING" id="282683.SAMN04488105_1447"/>
<evidence type="ECO:0000256" key="11">
    <source>
        <dbReference type="RuleBase" id="RU363032"/>
    </source>
</evidence>
<feature type="transmembrane region" description="Helical" evidence="11">
    <location>
        <begin position="137"/>
        <end position="156"/>
    </location>
</feature>
<comment type="function">
    <text evidence="9">Required for the activity of the bacterial periplasmic transport system of putrescine and spermidine.</text>
</comment>
<feature type="transmembrane region" description="Helical" evidence="11">
    <location>
        <begin position="182"/>
        <end position="204"/>
    </location>
</feature>
<dbReference type="GO" id="GO:0005886">
    <property type="term" value="C:plasma membrane"/>
    <property type="evidence" value="ECO:0007669"/>
    <property type="project" value="UniProtKB-SubCell"/>
</dbReference>
<comment type="similarity">
    <text evidence="2">Belongs to the binding-protein-dependent transport system permease family. CysTW subfamily.</text>
</comment>
<sequence>MIRSSDRDIRWLPGFNWITLCFFLFLYLPLIILVVFSFNATRSATVWDGFSLQWYVKAFSNDDIQNAAKNSLIIAAVSTLFSTVFATMAAIALGRNREIKHKTAFGGLLLLPLMIPEIVTAVATLTFFTAINLSWGIGNIIIAHTVFCIPFAYLPIQARLRGVDASLETAARDLYSDRRTTLLLITLPLLAPGIFSGAMLAFIISLDDFIITMMVAEAGSTTLPIYIYGLVRTGVTPEVNAVSTVLLGISVIAVLVSQWFAKKQ</sequence>
<dbReference type="EMBL" id="FNAV01000044">
    <property type="protein sequence ID" value="SDF66211.1"/>
    <property type="molecule type" value="Genomic_DNA"/>
</dbReference>
<dbReference type="AlphaFoldDB" id="A0A1G7MX11"/>
<protein>
    <recommendedName>
        <fullName evidence="10">Spermidine/putrescine transport system permease protein PotC</fullName>
    </recommendedName>
</protein>
<evidence type="ECO:0000256" key="4">
    <source>
        <dbReference type="ARBA" id="ARBA00022475"/>
    </source>
</evidence>
<dbReference type="Pfam" id="PF00528">
    <property type="entry name" value="BPD_transp_1"/>
    <property type="match status" value="1"/>
</dbReference>
<evidence type="ECO:0000313" key="13">
    <source>
        <dbReference type="EMBL" id="SDF66211.1"/>
    </source>
</evidence>
<dbReference type="OrthoDB" id="9782004at2"/>
<evidence type="ECO:0000313" key="14">
    <source>
        <dbReference type="Proteomes" id="UP000198994"/>
    </source>
</evidence>
<evidence type="ECO:0000256" key="3">
    <source>
        <dbReference type="ARBA" id="ARBA00022448"/>
    </source>
</evidence>
<dbReference type="Proteomes" id="UP000198994">
    <property type="component" value="Unassembled WGS sequence"/>
</dbReference>
<proteinExistence type="inferred from homology"/>
<dbReference type="InterPro" id="IPR035906">
    <property type="entry name" value="MetI-like_sf"/>
</dbReference>
<keyword evidence="3 11" id="KW-0813">Transport</keyword>
<evidence type="ECO:0000256" key="2">
    <source>
        <dbReference type="ARBA" id="ARBA00007069"/>
    </source>
</evidence>
<accession>A0A1G7MX11</accession>
<dbReference type="Gene3D" id="1.10.3720.10">
    <property type="entry name" value="MetI-like"/>
    <property type="match status" value="1"/>
</dbReference>
<feature type="domain" description="ABC transmembrane type-1" evidence="12">
    <location>
        <begin position="68"/>
        <end position="257"/>
    </location>
</feature>
<keyword evidence="4" id="KW-1003">Cell membrane</keyword>
<feature type="transmembrane region" description="Helical" evidence="11">
    <location>
        <begin position="72"/>
        <end position="93"/>
    </location>
</feature>
<keyword evidence="8 11" id="KW-0472">Membrane</keyword>
<dbReference type="InterPro" id="IPR000515">
    <property type="entry name" value="MetI-like"/>
</dbReference>
<evidence type="ECO:0000259" key="12">
    <source>
        <dbReference type="PROSITE" id="PS50928"/>
    </source>
</evidence>
<dbReference type="InterPro" id="IPR051789">
    <property type="entry name" value="Bact_Polyamine_Transport"/>
</dbReference>
<keyword evidence="14" id="KW-1185">Reference proteome</keyword>
<dbReference type="CDD" id="cd06261">
    <property type="entry name" value="TM_PBP2"/>
    <property type="match status" value="1"/>
</dbReference>
<feature type="transmembrane region" description="Helical" evidence="11">
    <location>
        <begin position="105"/>
        <end position="131"/>
    </location>
</feature>
<evidence type="ECO:0000256" key="6">
    <source>
        <dbReference type="ARBA" id="ARBA00022692"/>
    </source>
</evidence>
<dbReference type="RefSeq" id="WP_089964229.1">
    <property type="nucleotide sequence ID" value="NZ_FNAV01000044.1"/>
</dbReference>
<keyword evidence="7 11" id="KW-1133">Transmembrane helix</keyword>
<reference evidence="14" key="1">
    <citation type="submission" date="2016-10" db="EMBL/GenBank/DDBJ databases">
        <authorList>
            <person name="Varghese N."/>
            <person name="Submissions S."/>
        </authorList>
    </citation>
    <scope>NUCLEOTIDE SEQUENCE [LARGE SCALE GENOMIC DNA]</scope>
    <source>
        <strain evidence="14">DSM 10146</strain>
    </source>
</reference>
<keyword evidence="5" id="KW-0997">Cell inner membrane</keyword>
<name>A0A1G7MX11_9RHOB</name>
<dbReference type="PANTHER" id="PTHR43848">
    <property type="entry name" value="PUTRESCINE TRANSPORT SYSTEM PERMEASE PROTEIN POTI"/>
    <property type="match status" value="1"/>
</dbReference>
<dbReference type="PANTHER" id="PTHR43848:SF5">
    <property type="entry name" value="SPERMIDINE_PUTRESCINE TRANSPORT SYSTEM PERMEASE PROTEIN POTC"/>
    <property type="match status" value="1"/>
</dbReference>
<dbReference type="SUPFAM" id="SSF161098">
    <property type="entry name" value="MetI-like"/>
    <property type="match status" value="1"/>
</dbReference>